<feature type="compositionally biased region" description="Acidic residues" evidence="1">
    <location>
        <begin position="149"/>
        <end position="161"/>
    </location>
</feature>
<evidence type="ECO:0000313" key="2">
    <source>
        <dbReference type="EMBL" id="RDX79625.1"/>
    </source>
</evidence>
<feature type="non-terminal residue" evidence="2">
    <location>
        <position position="1"/>
    </location>
</feature>
<dbReference type="Proteomes" id="UP000257109">
    <property type="component" value="Unassembled WGS sequence"/>
</dbReference>
<proteinExistence type="predicted"/>
<dbReference type="GO" id="GO:0016301">
    <property type="term" value="F:kinase activity"/>
    <property type="evidence" value="ECO:0007669"/>
    <property type="project" value="UniProtKB-KW"/>
</dbReference>
<protein>
    <submittedName>
        <fullName evidence="2">Receptor-like protein kinase ANXUR2</fullName>
    </submittedName>
</protein>
<dbReference type="OrthoDB" id="1432961at2759"/>
<comment type="caution">
    <text evidence="2">The sequence shown here is derived from an EMBL/GenBank/DDBJ whole genome shotgun (WGS) entry which is preliminary data.</text>
</comment>
<dbReference type="EMBL" id="QJKJ01008482">
    <property type="protein sequence ID" value="RDX79625.1"/>
    <property type="molecule type" value="Genomic_DNA"/>
</dbReference>
<dbReference type="Gene3D" id="1.10.510.10">
    <property type="entry name" value="Transferase(Phosphotransferase) domain 1"/>
    <property type="match status" value="1"/>
</dbReference>
<name>A0A371FMP9_MUCPR</name>
<sequence length="161" mass="18401">MGNPTKQSVSSRIKLSYPASFVTLFLYSWLHGYGASHVTDKTDVYSFGIVLLKVVYGGKYVKMEAETEFLEKHVEEKIDPNMKGKIAPECWQRATMGEVEVELEHALALQEQAHITNTNVHYNQLSKTIINRIPAREFEHPLSLHQEEDITEDSDSEDMFP</sequence>
<dbReference type="InterPro" id="IPR011009">
    <property type="entry name" value="Kinase-like_dom_sf"/>
</dbReference>
<gene>
    <name evidence="2" type="primary">ANX2</name>
    <name evidence="2" type="ORF">CR513_39936</name>
</gene>
<evidence type="ECO:0000256" key="1">
    <source>
        <dbReference type="SAM" id="MobiDB-lite"/>
    </source>
</evidence>
<keyword evidence="3" id="KW-1185">Reference proteome</keyword>
<reference evidence="2" key="1">
    <citation type="submission" date="2018-05" db="EMBL/GenBank/DDBJ databases">
        <title>Draft genome of Mucuna pruriens seed.</title>
        <authorList>
            <person name="Nnadi N.E."/>
            <person name="Vos R."/>
            <person name="Hasami M.H."/>
            <person name="Devisetty U.K."/>
            <person name="Aguiy J.C."/>
        </authorList>
    </citation>
    <scope>NUCLEOTIDE SEQUENCE [LARGE SCALE GENOMIC DNA]</scope>
    <source>
        <strain evidence="2">JCA_2017</strain>
    </source>
</reference>
<dbReference type="AlphaFoldDB" id="A0A371FMP9"/>
<organism evidence="2 3">
    <name type="scientific">Mucuna pruriens</name>
    <name type="common">Velvet bean</name>
    <name type="synonym">Dolichos pruriens</name>
    <dbReference type="NCBI Taxonomy" id="157652"/>
    <lineage>
        <taxon>Eukaryota</taxon>
        <taxon>Viridiplantae</taxon>
        <taxon>Streptophyta</taxon>
        <taxon>Embryophyta</taxon>
        <taxon>Tracheophyta</taxon>
        <taxon>Spermatophyta</taxon>
        <taxon>Magnoliopsida</taxon>
        <taxon>eudicotyledons</taxon>
        <taxon>Gunneridae</taxon>
        <taxon>Pentapetalae</taxon>
        <taxon>rosids</taxon>
        <taxon>fabids</taxon>
        <taxon>Fabales</taxon>
        <taxon>Fabaceae</taxon>
        <taxon>Papilionoideae</taxon>
        <taxon>50 kb inversion clade</taxon>
        <taxon>NPAAA clade</taxon>
        <taxon>indigoferoid/millettioid clade</taxon>
        <taxon>Phaseoleae</taxon>
        <taxon>Mucuna</taxon>
    </lineage>
</organism>
<dbReference type="STRING" id="157652.A0A371FMP9"/>
<accession>A0A371FMP9</accession>
<dbReference type="SUPFAM" id="SSF56112">
    <property type="entry name" value="Protein kinase-like (PK-like)"/>
    <property type="match status" value="1"/>
</dbReference>
<evidence type="ECO:0000313" key="3">
    <source>
        <dbReference type="Proteomes" id="UP000257109"/>
    </source>
</evidence>
<feature type="region of interest" description="Disordered" evidence="1">
    <location>
        <begin position="141"/>
        <end position="161"/>
    </location>
</feature>